<keyword evidence="1" id="KW-1133">Transmembrane helix</keyword>
<dbReference type="Proteomes" id="UP000009079">
    <property type="component" value="Chromosome"/>
</dbReference>
<gene>
    <name evidence="2" type="ordered locus">TSIB_1325</name>
</gene>
<evidence type="ECO:0000313" key="2">
    <source>
        <dbReference type="EMBL" id="ACS90377.1"/>
    </source>
</evidence>
<organism evidence="2 3">
    <name type="scientific">Thermococcus sibiricus (strain DSM 12597 / MM 739)</name>
    <dbReference type="NCBI Taxonomy" id="604354"/>
    <lineage>
        <taxon>Archaea</taxon>
        <taxon>Methanobacteriati</taxon>
        <taxon>Methanobacteriota</taxon>
        <taxon>Thermococci</taxon>
        <taxon>Thermococcales</taxon>
        <taxon>Thermococcaceae</taxon>
        <taxon>Thermococcus</taxon>
    </lineage>
</organism>
<evidence type="ECO:0000256" key="1">
    <source>
        <dbReference type="SAM" id="Phobius"/>
    </source>
</evidence>
<keyword evidence="1" id="KW-0472">Membrane</keyword>
<keyword evidence="1" id="KW-0812">Transmembrane</keyword>
<dbReference type="KEGG" id="tsi:TSIB_1325"/>
<feature type="transmembrane region" description="Helical" evidence="1">
    <location>
        <begin position="9"/>
        <end position="30"/>
    </location>
</feature>
<dbReference type="HOGENOM" id="CLU_3387534_0_0_2"/>
<protein>
    <submittedName>
        <fullName evidence="2">Uncharacterized protein</fullName>
    </submittedName>
</protein>
<keyword evidence="3" id="KW-1185">Reference proteome</keyword>
<proteinExistence type="predicted"/>
<sequence length="38" mass="4424">MYWGDKMDIVYLIAIFVVLIIYGPLIWALYRLSKASTS</sequence>
<dbReference type="AlphaFoldDB" id="C6A432"/>
<name>C6A432_THESM</name>
<accession>C6A432</accession>
<evidence type="ECO:0000313" key="3">
    <source>
        <dbReference type="Proteomes" id="UP000009079"/>
    </source>
</evidence>
<dbReference type="EMBL" id="CP001463">
    <property type="protein sequence ID" value="ACS90377.1"/>
    <property type="molecule type" value="Genomic_DNA"/>
</dbReference>
<reference evidence="2 3" key="1">
    <citation type="journal article" date="2009" name="Appl. Environ. Microbiol.">
        <title>Metabolic versatility and indigenous origin of the archaeon Thermococcus sibiricus, isolated from a siberian oil reservoir, as revealed by genome analysis.</title>
        <authorList>
            <person name="Mardanov A.V."/>
            <person name="Ravin N.V."/>
            <person name="Svetlitchnyi V.A."/>
            <person name="Beletsky A.V."/>
            <person name="Miroshnichenko M.L."/>
            <person name="Bonch-Osmolovskaya E.A."/>
            <person name="Skryabin K.G."/>
        </authorList>
    </citation>
    <scope>NUCLEOTIDE SEQUENCE [LARGE SCALE GENOMIC DNA]</scope>
    <source>
        <strain evidence="3">DSM 12597 / MM 739</strain>
    </source>
</reference>